<keyword evidence="1 3" id="KW-0547">Nucleotide-binding</keyword>
<dbReference type="GO" id="GO:0046872">
    <property type="term" value="F:metal ion binding"/>
    <property type="evidence" value="ECO:0007669"/>
    <property type="project" value="UniProtKB-KW"/>
</dbReference>
<evidence type="ECO:0000256" key="3">
    <source>
        <dbReference type="PIRSR" id="PIRSR606689-1"/>
    </source>
</evidence>
<feature type="binding site" evidence="3">
    <location>
        <position position="56"/>
    </location>
    <ligand>
        <name>GTP</name>
        <dbReference type="ChEBI" id="CHEBI:37565"/>
    </ligand>
</feature>
<evidence type="ECO:0000256" key="1">
    <source>
        <dbReference type="ARBA" id="ARBA00022741"/>
    </source>
</evidence>
<feature type="binding site" evidence="4">
    <location>
        <position position="43"/>
    </location>
    <ligand>
        <name>Mg(2+)</name>
        <dbReference type="ChEBI" id="CHEBI:18420"/>
    </ligand>
</feature>
<proteinExistence type="predicted"/>
<keyword evidence="6" id="KW-1185">Reference proteome</keyword>
<dbReference type="AlphaFoldDB" id="A0AAV5RER5"/>
<accession>A0AAV5RER5</accession>
<dbReference type="PRINTS" id="PR00449">
    <property type="entry name" value="RASTRNSFRMNG"/>
</dbReference>
<name>A0AAV5RER5_STABA</name>
<dbReference type="InterPro" id="IPR044612">
    <property type="entry name" value="ARL2/3"/>
</dbReference>
<dbReference type="Pfam" id="PF00025">
    <property type="entry name" value="Arf"/>
    <property type="match status" value="1"/>
</dbReference>
<dbReference type="PANTHER" id="PTHR45697">
    <property type="entry name" value="ADP-RIBOSYLATION FACTOR-LIKE PROTEIN 2-RELATED"/>
    <property type="match status" value="1"/>
</dbReference>
<evidence type="ECO:0000313" key="5">
    <source>
        <dbReference type="EMBL" id="GMM49938.1"/>
    </source>
</evidence>
<dbReference type="InterPro" id="IPR027417">
    <property type="entry name" value="P-loop_NTPase"/>
</dbReference>
<dbReference type="Gene3D" id="3.40.50.300">
    <property type="entry name" value="P-loop containing nucleotide triphosphate hydrolases"/>
    <property type="match status" value="1"/>
</dbReference>
<dbReference type="SUPFAM" id="SSF52540">
    <property type="entry name" value="P-loop containing nucleoside triphosphate hydrolases"/>
    <property type="match status" value="1"/>
</dbReference>
<comment type="caution">
    <text evidence="5">The sequence shown here is derived from an EMBL/GenBank/DDBJ whole genome shotgun (WGS) entry which is preliminary data.</text>
</comment>
<evidence type="ECO:0000256" key="4">
    <source>
        <dbReference type="PIRSR" id="PIRSR606689-2"/>
    </source>
</evidence>
<organism evidence="5 6">
    <name type="scientific">Starmerella bacillaris</name>
    <name type="common">Yeast</name>
    <name type="synonym">Candida zemplinina</name>
    <dbReference type="NCBI Taxonomy" id="1247836"/>
    <lineage>
        <taxon>Eukaryota</taxon>
        <taxon>Fungi</taxon>
        <taxon>Dikarya</taxon>
        <taxon>Ascomycota</taxon>
        <taxon>Saccharomycotina</taxon>
        <taxon>Dipodascomycetes</taxon>
        <taxon>Dipodascales</taxon>
        <taxon>Trichomonascaceae</taxon>
        <taxon>Starmerella</taxon>
    </lineage>
</organism>
<dbReference type="InterPro" id="IPR006689">
    <property type="entry name" value="Small_GTPase_ARF/SAR"/>
</dbReference>
<protein>
    <submittedName>
        <fullName evidence="5">Uncharacterized protein</fullName>
    </submittedName>
</protein>
<dbReference type="EMBL" id="BTGC01000003">
    <property type="protein sequence ID" value="GMM49938.1"/>
    <property type="molecule type" value="Genomic_DNA"/>
</dbReference>
<evidence type="ECO:0000313" key="6">
    <source>
        <dbReference type="Proteomes" id="UP001362899"/>
    </source>
</evidence>
<feature type="binding site" evidence="3">
    <location>
        <begin position="18"/>
        <end position="25"/>
    </location>
    <ligand>
        <name>GTP</name>
        <dbReference type="ChEBI" id="CHEBI:37565"/>
    </ligand>
</feature>
<reference evidence="5 6" key="1">
    <citation type="journal article" date="2023" name="Elife">
        <title>Identification of key yeast species and microbe-microbe interactions impacting larval growth of Drosophila in the wild.</title>
        <authorList>
            <person name="Mure A."/>
            <person name="Sugiura Y."/>
            <person name="Maeda R."/>
            <person name="Honda K."/>
            <person name="Sakurai N."/>
            <person name="Takahashi Y."/>
            <person name="Watada M."/>
            <person name="Katoh T."/>
            <person name="Gotoh A."/>
            <person name="Gotoh Y."/>
            <person name="Taniguchi I."/>
            <person name="Nakamura K."/>
            <person name="Hayashi T."/>
            <person name="Katayama T."/>
            <person name="Uemura T."/>
            <person name="Hattori Y."/>
        </authorList>
    </citation>
    <scope>NUCLEOTIDE SEQUENCE [LARGE SCALE GENOMIC DNA]</scope>
    <source>
        <strain evidence="5 6">SB-73</strain>
    </source>
</reference>
<keyword evidence="2 3" id="KW-0342">GTP-binding</keyword>
<keyword evidence="4" id="KW-0479">Metal-binding</keyword>
<evidence type="ECO:0000256" key="2">
    <source>
        <dbReference type="ARBA" id="ARBA00023134"/>
    </source>
</evidence>
<feature type="binding site" evidence="3">
    <location>
        <begin position="109"/>
        <end position="112"/>
    </location>
    <ligand>
        <name>GTP</name>
        <dbReference type="ChEBI" id="CHEBI:37565"/>
    </ligand>
</feature>
<keyword evidence="4" id="KW-0460">Magnesium</keyword>
<dbReference type="Proteomes" id="UP001362899">
    <property type="component" value="Unassembled WGS sequence"/>
</dbReference>
<gene>
    <name evidence="5" type="ORF">DASB73_008960</name>
</gene>
<dbReference type="GO" id="GO:0003924">
    <property type="term" value="F:GTPase activity"/>
    <property type="evidence" value="ECO:0007669"/>
    <property type="project" value="InterPro"/>
</dbReference>
<dbReference type="GO" id="GO:0005525">
    <property type="term" value="F:GTP binding"/>
    <property type="evidence" value="ECO:0007669"/>
    <property type="project" value="UniProtKB-KW"/>
</dbReference>
<sequence>MSLQFKRTPKPKKVIILGPVSAGKTTLIYRLANQPVPVSMVPTACDVLEKNTEENGRRTIYSEQKHYTNDADIVVYVLSANELSAHINKLTEFVAIEERKQVPLLVLVNKSDLKQSEEQLEHEVADILVPLLKPAHSFNVISCSLTTDTTIDKLRKWLEPKLID</sequence>
<feature type="binding site" evidence="4">
    <location>
        <position position="25"/>
    </location>
    <ligand>
        <name>Mg(2+)</name>
        <dbReference type="ChEBI" id="CHEBI:18420"/>
    </ligand>
</feature>